<dbReference type="Pfam" id="PF03083">
    <property type="entry name" value="MtN3_slv"/>
    <property type="match status" value="2"/>
</dbReference>
<dbReference type="PANTHER" id="PTHR10791">
    <property type="entry name" value="RAG1-ACTIVATING PROTEIN 1"/>
    <property type="match status" value="1"/>
</dbReference>
<evidence type="ECO:0000313" key="2">
    <source>
        <dbReference type="Proteomes" id="UP001363151"/>
    </source>
</evidence>
<dbReference type="Gene3D" id="1.20.1280.290">
    <property type="match status" value="2"/>
</dbReference>
<proteinExistence type="predicted"/>
<sequence length="243" mass="25440">MLREFLKLGATCAALAVFFTPLEAARKITRERNVGALTPVPFGAIALNCSIWVVYGIIVRDWVPLVASNAVGSASGVYCLGVFARHAKPPLQLHARRLRTGVVGGFACLLFAARGAMWRGVDKAAPAGGDLAAWDAGLLELVGRVGVGACVAMFASPLSTIKRVLSTRSTASMAPSVTLASAACSLLWTLYGRDIDDLYVWGPNVAGLAFSLAQLGLFGIFGMPPAPADMSGLPPLLDIELAR</sequence>
<gene>
    <name evidence="1" type="primary">swt-4</name>
    <name evidence="1" type="ORF">SO694_00022414</name>
</gene>
<dbReference type="InterPro" id="IPR047664">
    <property type="entry name" value="SWEET"/>
</dbReference>
<comment type="caution">
    <text evidence="1">The sequence shown here is derived from an EMBL/GenBank/DDBJ whole genome shotgun (WGS) entry which is preliminary data.</text>
</comment>
<evidence type="ECO:0000313" key="1">
    <source>
        <dbReference type="EMBL" id="KAK7237890.1"/>
    </source>
</evidence>
<keyword evidence="1" id="KW-0812">Transmembrane</keyword>
<dbReference type="GO" id="GO:0051119">
    <property type="term" value="F:sugar transmembrane transporter activity"/>
    <property type="evidence" value="ECO:0007669"/>
    <property type="project" value="InterPro"/>
</dbReference>
<dbReference type="KEGG" id="aaf:AURANDRAFT_19920"/>
<dbReference type="EMBL" id="JBBJCI010000231">
    <property type="protein sequence ID" value="KAK7237890.1"/>
    <property type="molecule type" value="Genomic_DNA"/>
</dbReference>
<dbReference type="GO" id="GO:0005886">
    <property type="term" value="C:plasma membrane"/>
    <property type="evidence" value="ECO:0007669"/>
    <property type="project" value="UniProtKB-SubCell"/>
</dbReference>
<name>A0ABR1FTH7_AURAN</name>
<organism evidence="1 2">
    <name type="scientific">Aureococcus anophagefferens</name>
    <name type="common">Harmful bloom alga</name>
    <dbReference type="NCBI Taxonomy" id="44056"/>
    <lineage>
        <taxon>Eukaryota</taxon>
        <taxon>Sar</taxon>
        <taxon>Stramenopiles</taxon>
        <taxon>Ochrophyta</taxon>
        <taxon>Pelagophyceae</taxon>
        <taxon>Pelagomonadales</taxon>
        <taxon>Pelagomonadaceae</taxon>
        <taxon>Aureococcus</taxon>
    </lineage>
</organism>
<protein>
    <submittedName>
        <fullName evidence="1">Sugar transmembrane transporter</fullName>
    </submittedName>
</protein>
<reference evidence="1 2" key="1">
    <citation type="submission" date="2024-03" db="EMBL/GenBank/DDBJ databases">
        <title>Aureococcus anophagefferens CCMP1851 and Kratosvirus quantuckense: Draft genome of a second virus-susceptible host strain in the model system.</title>
        <authorList>
            <person name="Chase E."/>
            <person name="Truchon A.R."/>
            <person name="Schepens W."/>
            <person name="Wilhelm S.W."/>
        </authorList>
    </citation>
    <scope>NUCLEOTIDE SEQUENCE [LARGE SCALE GENOMIC DNA]</scope>
    <source>
        <strain evidence="1 2">CCMP1851</strain>
    </source>
</reference>
<keyword evidence="2" id="KW-1185">Reference proteome</keyword>
<keyword evidence="1" id="KW-0472">Membrane</keyword>
<accession>A0ABR1FTH7</accession>
<dbReference type="GO" id="GO:0000139">
    <property type="term" value="C:Golgi membrane"/>
    <property type="evidence" value="ECO:0007669"/>
    <property type="project" value="UniProtKB-SubCell"/>
</dbReference>
<dbReference type="PANTHER" id="PTHR10791:SF30">
    <property type="entry name" value="SUGAR TRANSPORTER SWEET1"/>
    <property type="match status" value="1"/>
</dbReference>
<dbReference type="InterPro" id="IPR004316">
    <property type="entry name" value="SWEET_rpt"/>
</dbReference>
<dbReference type="Proteomes" id="UP001363151">
    <property type="component" value="Unassembled WGS sequence"/>
</dbReference>